<evidence type="ECO:0000256" key="5">
    <source>
        <dbReference type="ARBA" id="ARBA00023002"/>
    </source>
</evidence>
<keyword evidence="12" id="KW-1185">Reference proteome</keyword>
<evidence type="ECO:0000256" key="1">
    <source>
        <dbReference type="ARBA" id="ARBA00010429"/>
    </source>
</evidence>
<dbReference type="InterPro" id="IPR036136">
    <property type="entry name" value="Nit/Sulf_reduc_fer-like_dom_sf"/>
</dbReference>
<feature type="domain" description="Nitrite/sulphite reductase 4Fe-4S" evidence="9">
    <location>
        <begin position="139"/>
        <end position="306"/>
    </location>
</feature>
<evidence type="ECO:0000256" key="4">
    <source>
        <dbReference type="ARBA" id="ARBA00022723"/>
    </source>
</evidence>
<evidence type="ECO:0000256" key="7">
    <source>
        <dbReference type="ARBA" id="ARBA00023014"/>
    </source>
</evidence>
<keyword evidence="4" id="KW-0479">Metal-binding</keyword>
<evidence type="ECO:0000313" key="11">
    <source>
        <dbReference type="EMBL" id="QCW01908.1"/>
    </source>
</evidence>
<dbReference type="InterPro" id="IPR006066">
    <property type="entry name" value="NO2/SO3_Rdtase_FeS/sirohaem_BS"/>
</dbReference>
<dbReference type="InterPro" id="IPR051329">
    <property type="entry name" value="NIR_SIR_4Fe-4S"/>
</dbReference>
<evidence type="ECO:0000259" key="9">
    <source>
        <dbReference type="Pfam" id="PF01077"/>
    </source>
</evidence>
<feature type="domain" description="Nitrite/Sulfite reductase ferredoxin-like" evidence="10">
    <location>
        <begin position="57"/>
        <end position="92"/>
    </location>
</feature>
<dbReference type="PANTHER" id="PTHR32439:SF0">
    <property type="entry name" value="FERREDOXIN--NITRITE REDUCTASE, CHLOROPLASTIC"/>
    <property type="match status" value="1"/>
</dbReference>
<dbReference type="GO" id="GO:0016491">
    <property type="term" value="F:oxidoreductase activity"/>
    <property type="evidence" value="ECO:0007669"/>
    <property type="project" value="UniProtKB-KW"/>
</dbReference>
<dbReference type="GO" id="GO:0051539">
    <property type="term" value="F:4 iron, 4 sulfur cluster binding"/>
    <property type="evidence" value="ECO:0007669"/>
    <property type="project" value="UniProtKB-KW"/>
</dbReference>
<dbReference type="PRINTS" id="PR00397">
    <property type="entry name" value="SIROHAEM"/>
</dbReference>
<evidence type="ECO:0000256" key="3">
    <source>
        <dbReference type="ARBA" id="ARBA00022617"/>
    </source>
</evidence>
<evidence type="ECO:0000313" key="12">
    <source>
        <dbReference type="Proteomes" id="UP000307562"/>
    </source>
</evidence>
<dbReference type="InterPro" id="IPR005117">
    <property type="entry name" value="NiRdtase/SiRdtase_haem-b_fer"/>
</dbReference>
<dbReference type="Proteomes" id="UP000307562">
    <property type="component" value="Chromosome"/>
</dbReference>
<dbReference type="Gene3D" id="3.30.413.10">
    <property type="entry name" value="Sulfite Reductase Hemoprotein, domain 1"/>
    <property type="match status" value="2"/>
</dbReference>
<dbReference type="AlphaFoldDB" id="A0A4P9TB99"/>
<dbReference type="Pfam" id="PF01077">
    <property type="entry name" value="NIR_SIR"/>
    <property type="match status" value="2"/>
</dbReference>
<comment type="similarity">
    <text evidence="1">Belongs to the nitrite and sulfite reductase 4Fe-4S domain family.</text>
</comment>
<dbReference type="EMBL" id="CP040637">
    <property type="protein sequence ID" value="QCW01908.1"/>
    <property type="molecule type" value="Genomic_DNA"/>
</dbReference>
<reference evidence="12" key="1">
    <citation type="submission" date="2019-05" db="EMBL/GenBank/DDBJ databases">
        <title>Complete Genome Sequence and Methylation Pattern of the Halophilic Archaeon Natrinema pallidum BOL6-1.</title>
        <authorList>
            <person name="DasSarma P."/>
            <person name="DasSarma B.P."/>
            <person name="DasSarma S.L."/>
            <person name="Martinez F.L."/>
            <person name="Guzman D."/>
            <person name="Roberts R.J."/>
            <person name="DasSarma S."/>
        </authorList>
    </citation>
    <scope>NUCLEOTIDE SEQUENCE [LARGE SCALE GENOMIC DNA]</scope>
    <source>
        <strain evidence="12">BOL6-1</strain>
    </source>
</reference>
<dbReference type="InterPro" id="IPR045854">
    <property type="entry name" value="NO2/SO3_Rdtase_4Fe4S_sf"/>
</dbReference>
<name>A0A4P9TB99_9EURY</name>
<evidence type="ECO:0000256" key="8">
    <source>
        <dbReference type="SAM" id="MobiDB-lite"/>
    </source>
</evidence>
<feature type="domain" description="Nitrite/sulphite reductase 4Fe-4S" evidence="9">
    <location>
        <begin position="419"/>
        <end position="540"/>
    </location>
</feature>
<accession>A0A4P9TB99</accession>
<feature type="region of interest" description="Disordered" evidence="8">
    <location>
        <begin position="212"/>
        <end position="244"/>
    </location>
</feature>
<keyword evidence="5" id="KW-0560">Oxidoreductase</keyword>
<keyword evidence="6" id="KW-0408">Iron</keyword>
<dbReference type="Gene3D" id="3.90.480.20">
    <property type="match status" value="1"/>
</dbReference>
<dbReference type="InterPro" id="IPR006067">
    <property type="entry name" value="NO2/SO3_Rdtase_4Fe4S_dom"/>
</dbReference>
<protein>
    <submittedName>
        <fullName evidence="11">Ferredoxin--nitrite reductase</fullName>
    </submittedName>
</protein>
<keyword evidence="7" id="KW-0411">Iron-sulfur</keyword>
<gene>
    <name evidence="11" type="ORF">FGF80_01025</name>
</gene>
<dbReference type="Pfam" id="PF03460">
    <property type="entry name" value="NIR_SIR_ferr"/>
    <property type="match status" value="3"/>
</dbReference>
<dbReference type="GO" id="GO:0020037">
    <property type="term" value="F:heme binding"/>
    <property type="evidence" value="ECO:0007669"/>
    <property type="project" value="InterPro"/>
</dbReference>
<dbReference type="GO" id="GO:0046872">
    <property type="term" value="F:metal ion binding"/>
    <property type="evidence" value="ECO:0007669"/>
    <property type="project" value="UniProtKB-KW"/>
</dbReference>
<dbReference type="SUPFAM" id="SSF55124">
    <property type="entry name" value="Nitrite/Sulfite reductase N-terminal domain-like"/>
    <property type="match status" value="2"/>
</dbReference>
<feature type="region of interest" description="Disordered" evidence="8">
    <location>
        <begin position="540"/>
        <end position="574"/>
    </location>
</feature>
<keyword evidence="3" id="KW-0349">Heme</keyword>
<evidence type="ECO:0000256" key="6">
    <source>
        <dbReference type="ARBA" id="ARBA00023004"/>
    </source>
</evidence>
<feature type="domain" description="Nitrite/Sulfite reductase ferredoxin-like" evidence="10">
    <location>
        <begin position="96"/>
        <end position="129"/>
    </location>
</feature>
<proteinExistence type="inferred from homology"/>
<dbReference type="KEGG" id="npl:FGF80_01025"/>
<dbReference type="GeneID" id="96154504"/>
<dbReference type="SUPFAM" id="SSF56014">
    <property type="entry name" value="Nitrite and sulphite reductase 4Fe-4S domain-like"/>
    <property type="match status" value="2"/>
</dbReference>
<evidence type="ECO:0000259" key="10">
    <source>
        <dbReference type="Pfam" id="PF03460"/>
    </source>
</evidence>
<feature type="domain" description="Nitrite/Sulfite reductase ferredoxin-like" evidence="10">
    <location>
        <begin position="343"/>
        <end position="405"/>
    </location>
</feature>
<keyword evidence="2" id="KW-0004">4Fe-4S</keyword>
<dbReference type="RefSeq" id="WP_138651715.1">
    <property type="nucleotide sequence ID" value="NZ_CP040637.1"/>
</dbReference>
<sequence length="635" mass="69408">MAHNKEALKEGCYGDDVREHILEFAANGGYEAIPEDERETWFTRFKFWGLFHQRDGQESYFMMRLTNASGVLEPGQLRAIGEVAREYANGPVANPEFGNGWIDLTTRQSVQLHWLELADVPEIWEELESVGVHSRSAGGDTMRNISGCPLHGKAEEFVEAGPLLERFEEELRTDDALANMPRKFNISVSGCTVGCAQDSLNDIGFEPATKEIGVSGEAGGSSDSSDGGEEVRGFNVRIGGGLGGRQPRAATPLDVFVRPENAYEVGRGFVELYHDYGDRQNRSKNRARFFAEDWGMAKIRETLQAEYVDFEMHTAGEDVREEYTYNAGKPVEAGQHDHVGVGDQKDGGNYVGLSVPVGRLPAEDAIELADLADEYGSGEVRLTRRQNPVIVDVAADDLEALLAEPLLETYPAEPSPFERGAMACTGTEFCSIALTETKARMARMLRWFNENVELPDDVGTIKMHYSGCTADCGQAMTADIGLQGMRARKDGEMVEAFDIGVGGGVGENPSFIDWVQQRVPADEAPGAIRNLLEAYAAHRACETPEESREDGDSEARSASSRASGQGPRAEAVRGQSFREWVDATAEEQLVEFCVPEETDFEAPYMADAKQSWYPFAEGDSAAAPAADDSAAPSDD</sequence>
<organism evidence="11 12">
    <name type="scientific">Natrinema pallidum</name>
    <dbReference type="NCBI Taxonomy" id="69527"/>
    <lineage>
        <taxon>Archaea</taxon>
        <taxon>Methanobacteriati</taxon>
        <taxon>Methanobacteriota</taxon>
        <taxon>Stenosarchaea group</taxon>
        <taxon>Halobacteria</taxon>
        <taxon>Halobacteriales</taxon>
        <taxon>Natrialbaceae</taxon>
        <taxon>Natrinema</taxon>
    </lineage>
</organism>
<dbReference type="PROSITE" id="PS00365">
    <property type="entry name" value="NIR_SIR"/>
    <property type="match status" value="2"/>
</dbReference>
<dbReference type="PANTHER" id="PTHR32439">
    <property type="entry name" value="FERREDOXIN--NITRITE REDUCTASE, CHLOROPLASTIC"/>
    <property type="match status" value="1"/>
</dbReference>
<evidence type="ECO:0000256" key="2">
    <source>
        <dbReference type="ARBA" id="ARBA00022485"/>
    </source>
</evidence>